<evidence type="ECO:0008006" key="2">
    <source>
        <dbReference type="Google" id="ProtNLM"/>
    </source>
</evidence>
<dbReference type="PANTHER" id="PTHR33053">
    <property type="entry name" value="PROTEIN, PUTATIVE-RELATED"/>
    <property type="match status" value="1"/>
</dbReference>
<accession>A0A1Y1K5S2</accession>
<proteinExistence type="predicted"/>
<evidence type="ECO:0000313" key="1">
    <source>
        <dbReference type="EMBL" id="JAV55035.1"/>
    </source>
</evidence>
<dbReference type="EMBL" id="GEZM01096228">
    <property type="protein sequence ID" value="JAV55031.1"/>
    <property type="molecule type" value="Transcribed_RNA"/>
</dbReference>
<sequence>MPKIRKQLYRKAREMAAVSVEMASEEAVAGSSGNSHQIEYASSIPTTLDVSDSTDDSPYVVNDMLESSDDDFFFNDPSVNEPARSSKVASNIFSWKTELREWALKHKITISALSDLLHVMKRGDIADLPLDGRTLLKTPKQITTKVVAPGHYYHFGLLYCVERLLFNYKFSCNLESVEICVNIDGLPISKSTTSQFYPILCTLFQNRNHVEVIGIYHGNGKPDNANLFLKEFVDDAVSLTSDGVSYNGHVYNFKIKAFIFDVPAKAFCTYTNGHTGYKSCSKCNIHGVYRNNRVCFPPEHNTKLRTHEEFIAKSDSPHHLGTSVLELIPNIDMIRDIPLDYMHLVCLGVMRKLLFLWCGAAKPPSKLSSRDTKKLSCMLVRNSNNTPIEFARKPRSLDEVRRWKATEYRQFLLYTGPVLSKSILNADMYLNFITLHVAITILSSKKYSEMYLGYAQSLLEYFVESFISLYGKQHVSHNIHNLLHLASDVEKFGPVDNFSSFPFENQLYGIKSLLRNSYKPLEQIINRITEQTRHAPGAPLSHTSIIACKEHQDGPLLPGSRSPQYQQLVCENYSIKLSTGNSCCGLKDGAVIAVENIATTNDSHLVIIGRKYNDLKDLYEAPCPSSTFKIYLCSNLSELQMWSINEISLKYFVVNTSGNQVAVIPILHSEINH</sequence>
<dbReference type="EMBL" id="GEZM01096225">
    <property type="protein sequence ID" value="JAV55035.1"/>
    <property type="molecule type" value="Transcribed_RNA"/>
</dbReference>
<reference evidence="1" key="1">
    <citation type="journal article" date="2016" name="Sci. Rep.">
        <title>Molecular characterization of firefly nuptial gifts: a multi-omics approach sheds light on postcopulatory sexual selection.</title>
        <authorList>
            <person name="Al-Wathiqui N."/>
            <person name="Fallon T.R."/>
            <person name="South A."/>
            <person name="Weng J.K."/>
            <person name="Lewis S.M."/>
        </authorList>
    </citation>
    <scope>NUCLEOTIDE SEQUENCE</scope>
</reference>
<dbReference type="AlphaFoldDB" id="A0A1Y1K5S2"/>
<name>A0A1Y1K5S2_PHOPY</name>
<organism evidence="1">
    <name type="scientific">Photinus pyralis</name>
    <name type="common">Common eastern firefly</name>
    <name type="synonym">Lampyris pyralis</name>
    <dbReference type="NCBI Taxonomy" id="7054"/>
    <lineage>
        <taxon>Eukaryota</taxon>
        <taxon>Metazoa</taxon>
        <taxon>Ecdysozoa</taxon>
        <taxon>Arthropoda</taxon>
        <taxon>Hexapoda</taxon>
        <taxon>Insecta</taxon>
        <taxon>Pterygota</taxon>
        <taxon>Neoptera</taxon>
        <taxon>Endopterygota</taxon>
        <taxon>Coleoptera</taxon>
        <taxon>Polyphaga</taxon>
        <taxon>Elateriformia</taxon>
        <taxon>Elateroidea</taxon>
        <taxon>Lampyridae</taxon>
        <taxon>Lampyrinae</taxon>
        <taxon>Photinus</taxon>
    </lineage>
</organism>
<protein>
    <recommendedName>
        <fullName evidence="2">Transposase domain-containing protein</fullName>
    </recommendedName>
</protein>